<proteinExistence type="predicted"/>
<dbReference type="Proteomes" id="UP001183226">
    <property type="component" value="Unassembled WGS sequence"/>
</dbReference>
<gene>
    <name evidence="2" type="ORF">RM446_04810</name>
</gene>
<dbReference type="RefSeq" id="WP_311543870.1">
    <property type="nucleotide sequence ID" value="NZ_JAVREK010000003.1"/>
</dbReference>
<evidence type="ECO:0000313" key="3">
    <source>
        <dbReference type="Proteomes" id="UP001183226"/>
    </source>
</evidence>
<accession>A0ABU2KQI2</accession>
<evidence type="ECO:0000313" key="2">
    <source>
        <dbReference type="EMBL" id="MDT0301432.1"/>
    </source>
</evidence>
<reference evidence="3" key="1">
    <citation type="submission" date="2023-07" db="EMBL/GenBank/DDBJ databases">
        <title>30 novel species of actinomycetes from the DSMZ collection.</title>
        <authorList>
            <person name="Nouioui I."/>
        </authorList>
    </citation>
    <scope>NUCLEOTIDE SEQUENCE [LARGE SCALE GENOMIC DNA]</scope>
    <source>
        <strain evidence="3">DSM 45055</strain>
    </source>
</reference>
<dbReference type="InterPro" id="IPR029058">
    <property type="entry name" value="AB_hydrolase_fold"/>
</dbReference>
<evidence type="ECO:0000256" key="1">
    <source>
        <dbReference type="SAM" id="SignalP"/>
    </source>
</evidence>
<dbReference type="SUPFAM" id="SSF53474">
    <property type="entry name" value="alpha/beta-Hydrolases"/>
    <property type="match status" value="1"/>
</dbReference>
<dbReference type="Gene3D" id="3.40.50.1820">
    <property type="entry name" value="alpha/beta hydrolase"/>
    <property type="match status" value="1"/>
</dbReference>
<dbReference type="EMBL" id="JAVREK010000003">
    <property type="protein sequence ID" value="MDT0301432.1"/>
    <property type="molecule type" value="Genomic_DNA"/>
</dbReference>
<keyword evidence="2" id="KW-0378">Hydrolase</keyword>
<comment type="caution">
    <text evidence="2">The sequence shown here is derived from an EMBL/GenBank/DDBJ whole genome shotgun (WGS) entry which is preliminary data.</text>
</comment>
<sequence length="281" mass="30261">MRSRNAADRANRISAAVVALLASTALLAVSAGPASAAGTGPYDAEYTTTLRLYDHTVYRPADLPENERLPIVVWGNGGCLADGTMFENFLLEIASRGFLVIANGRPGGSGGTDADMLTEAIDWAVEEDDRLFSPYRGHLDTDSVAVMGQSCGGIEAYEASDDERVDTTVLWNSGMLSDLDNWRLRRLHAPIAYFTGGPDDIAHENALDDWDRIPSGLPAFLGSLDVGHTGTFGEPDGGEYGRVGALWLKWRLKGDEQAGQAFTGSDCGLCSTEWEIEQRNL</sequence>
<feature type="signal peptide" evidence="1">
    <location>
        <begin position="1"/>
        <end position="36"/>
    </location>
</feature>
<keyword evidence="1" id="KW-0732">Signal</keyword>
<name>A0ABU2KQI2_9ACTN</name>
<organism evidence="2 3">
    <name type="scientific">Streptomonospora wellingtoniae</name>
    <dbReference type="NCBI Taxonomy" id="3075544"/>
    <lineage>
        <taxon>Bacteria</taxon>
        <taxon>Bacillati</taxon>
        <taxon>Actinomycetota</taxon>
        <taxon>Actinomycetes</taxon>
        <taxon>Streptosporangiales</taxon>
        <taxon>Nocardiopsidaceae</taxon>
        <taxon>Streptomonospora</taxon>
    </lineage>
</organism>
<feature type="chain" id="PRO_5045724874" evidence="1">
    <location>
        <begin position="37"/>
        <end position="281"/>
    </location>
</feature>
<protein>
    <submittedName>
        <fullName evidence="2">Alpha/beta hydrolase</fullName>
    </submittedName>
</protein>
<dbReference type="GO" id="GO:0016787">
    <property type="term" value="F:hydrolase activity"/>
    <property type="evidence" value="ECO:0007669"/>
    <property type="project" value="UniProtKB-KW"/>
</dbReference>
<keyword evidence="3" id="KW-1185">Reference proteome</keyword>